<protein>
    <submittedName>
        <fullName evidence="3">VanZ family protein</fullName>
    </submittedName>
</protein>
<feature type="domain" description="VanZ-like" evidence="2">
    <location>
        <begin position="17"/>
        <end position="136"/>
    </location>
</feature>
<gene>
    <name evidence="3" type="ORF">ACFOU2_07880</name>
</gene>
<dbReference type="PANTHER" id="PTHR36834:SF1">
    <property type="entry name" value="INTEGRAL MEMBRANE PROTEIN"/>
    <property type="match status" value="1"/>
</dbReference>
<feature type="transmembrane region" description="Helical" evidence="1">
    <location>
        <begin position="120"/>
        <end position="141"/>
    </location>
</feature>
<dbReference type="PANTHER" id="PTHR36834">
    <property type="entry name" value="MEMBRANE PROTEIN-RELATED"/>
    <property type="match status" value="1"/>
</dbReference>
<keyword evidence="1" id="KW-1133">Transmembrane helix</keyword>
<dbReference type="Proteomes" id="UP001595752">
    <property type="component" value="Unassembled WGS sequence"/>
</dbReference>
<organism evidence="3 4">
    <name type="scientific">Bacillus songklensis</name>
    <dbReference type="NCBI Taxonomy" id="1069116"/>
    <lineage>
        <taxon>Bacteria</taxon>
        <taxon>Bacillati</taxon>
        <taxon>Bacillota</taxon>
        <taxon>Bacilli</taxon>
        <taxon>Bacillales</taxon>
        <taxon>Bacillaceae</taxon>
        <taxon>Bacillus</taxon>
    </lineage>
</organism>
<keyword evidence="1" id="KW-0472">Membrane</keyword>
<dbReference type="EMBL" id="JBHRZT010000030">
    <property type="protein sequence ID" value="MFC3883441.1"/>
    <property type="molecule type" value="Genomic_DNA"/>
</dbReference>
<sequence length="152" mass="17127">MEFITKKNIKKISLGVFIIYLGILIYVTLIHKNDYVYGNAANFDLFSTILLMWNSGSPYLILMNVFGNIALFAPMGFFISILARKLDGFIPMFITGFLASSIIEILQYKVTNRVFDVDDIFLNSVGALMGWMAMRLTRFIFKRILGAKGAGA</sequence>
<feature type="transmembrane region" description="Helical" evidence="1">
    <location>
        <begin position="89"/>
        <end position="108"/>
    </location>
</feature>
<evidence type="ECO:0000313" key="3">
    <source>
        <dbReference type="EMBL" id="MFC3883441.1"/>
    </source>
</evidence>
<evidence type="ECO:0000256" key="1">
    <source>
        <dbReference type="SAM" id="Phobius"/>
    </source>
</evidence>
<accession>A0ABV8B2K6</accession>
<evidence type="ECO:0000259" key="2">
    <source>
        <dbReference type="Pfam" id="PF04892"/>
    </source>
</evidence>
<dbReference type="RefSeq" id="WP_377913949.1">
    <property type="nucleotide sequence ID" value="NZ_JBHRZT010000030.1"/>
</dbReference>
<name>A0ABV8B2K6_9BACI</name>
<proteinExistence type="predicted"/>
<feature type="transmembrane region" description="Helical" evidence="1">
    <location>
        <begin position="59"/>
        <end position="82"/>
    </location>
</feature>
<feature type="transmembrane region" description="Helical" evidence="1">
    <location>
        <begin position="12"/>
        <end position="30"/>
    </location>
</feature>
<evidence type="ECO:0000313" key="4">
    <source>
        <dbReference type="Proteomes" id="UP001595752"/>
    </source>
</evidence>
<reference evidence="4" key="1">
    <citation type="journal article" date="2019" name="Int. J. Syst. Evol. Microbiol.">
        <title>The Global Catalogue of Microorganisms (GCM) 10K type strain sequencing project: providing services to taxonomists for standard genome sequencing and annotation.</title>
        <authorList>
            <consortium name="The Broad Institute Genomics Platform"/>
            <consortium name="The Broad Institute Genome Sequencing Center for Infectious Disease"/>
            <person name="Wu L."/>
            <person name="Ma J."/>
        </authorList>
    </citation>
    <scope>NUCLEOTIDE SEQUENCE [LARGE SCALE GENOMIC DNA]</scope>
    <source>
        <strain evidence="4">CCUG 61889</strain>
    </source>
</reference>
<dbReference type="Pfam" id="PF04892">
    <property type="entry name" value="VanZ"/>
    <property type="match status" value="1"/>
</dbReference>
<keyword evidence="1" id="KW-0812">Transmembrane</keyword>
<dbReference type="InterPro" id="IPR053150">
    <property type="entry name" value="Teicoplanin_resist-assoc"/>
</dbReference>
<dbReference type="InterPro" id="IPR006976">
    <property type="entry name" value="VanZ-like"/>
</dbReference>
<comment type="caution">
    <text evidence="3">The sequence shown here is derived from an EMBL/GenBank/DDBJ whole genome shotgun (WGS) entry which is preliminary data.</text>
</comment>
<keyword evidence="4" id="KW-1185">Reference proteome</keyword>